<dbReference type="EMBL" id="GBRH01249422">
    <property type="protein sequence ID" value="JAD48473.1"/>
    <property type="molecule type" value="Transcribed_RNA"/>
</dbReference>
<organism evidence="1">
    <name type="scientific">Arundo donax</name>
    <name type="common">Giant reed</name>
    <name type="synonym">Donax arundinaceus</name>
    <dbReference type="NCBI Taxonomy" id="35708"/>
    <lineage>
        <taxon>Eukaryota</taxon>
        <taxon>Viridiplantae</taxon>
        <taxon>Streptophyta</taxon>
        <taxon>Embryophyta</taxon>
        <taxon>Tracheophyta</taxon>
        <taxon>Spermatophyta</taxon>
        <taxon>Magnoliopsida</taxon>
        <taxon>Liliopsida</taxon>
        <taxon>Poales</taxon>
        <taxon>Poaceae</taxon>
        <taxon>PACMAD clade</taxon>
        <taxon>Arundinoideae</taxon>
        <taxon>Arundineae</taxon>
        <taxon>Arundo</taxon>
    </lineage>
</organism>
<sequence length="14" mass="1804">MPLRDLWIRRFLTS</sequence>
<name>A0A0A9AEZ1_ARUDO</name>
<accession>A0A0A9AEZ1</accession>
<reference evidence="1" key="1">
    <citation type="submission" date="2014-09" db="EMBL/GenBank/DDBJ databases">
        <authorList>
            <person name="Magalhaes I.L.F."/>
            <person name="Oliveira U."/>
            <person name="Santos F.R."/>
            <person name="Vidigal T.H.D.A."/>
            <person name="Brescovit A.D."/>
            <person name="Santos A.J."/>
        </authorList>
    </citation>
    <scope>NUCLEOTIDE SEQUENCE</scope>
    <source>
        <tissue evidence="1">Shoot tissue taken approximately 20 cm above the soil surface</tissue>
    </source>
</reference>
<proteinExistence type="predicted"/>
<reference evidence="1" key="2">
    <citation type="journal article" date="2015" name="Data Brief">
        <title>Shoot transcriptome of the giant reed, Arundo donax.</title>
        <authorList>
            <person name="Barrero R.A."/>
            <person name="Guerrero F.D."/>
            <person name="Moolhuijzen P."/>
            <person name="Goolsby J.A."/>
            <person name="Tidwell J."/>
            <person name="Bellgard S.E."/>
            <person name="Bellgard M.I."/>
        </authorList>
    </citation>
    <scope>NUCLEOTIDE SEQUENCE</scope>
    <source>
        <tissue evidence="1">Shoot tissue taken approximately 20 cm above the soil surface</tissue>
    </source>
</reference>
<protein>
    <submittedName>
        <fullName evidence="1">Uncharacterized protein</fullName>
    </submittedName>
</protein>
<evidence type="ECO:0000313" key="1">
    <source>
        <dbReference type="EMBL" id="JAD48473.1"/>
    </source>
</evidence>